<dbReference type="AlphaFoldDB" id="A0A3D8QHM8"/>
<keyword evidence="3" id="KW-1185">Reference proteome</keyword>
<evidence type="ECO:0000313" key="2">
    <source>
        <dbReference type="EMBL" id="RDW61353.1"/>
    </source>
</evidence>
<feature type="region of interest" description="Disordered" evidence="1">
    <location>
        <begin position="36"/>
        <end position="140"/>
    </location>
</feature>
<sequence length="301" mass="33686">MFGLDGDPQLRRQVLMALKRSPASAIIVDGRCIYRGGETNLTSNSARAVARTRDERSLSPSRPRAKRSRSPPEIPRHQEYSEYRDRSPQRGYDEYRTRSPVGRHTARPTSRDRYRYTRSRSASAATHRGRPDSCSPLPEPRHLEHRWASLRHASGSNAVTIATPKISSTQPSQDLMPPILSMAQLETLSVKPQSVSKLVADPKKDVTKSSFDRVKLGDMTNVARPSPQPREVLVDDPHFVLGVGRGATEAEILDTFNQRIAEVETERLADTGFVLYTPGTESIYEESIRMLKAAKSQLLGR</sequence>
<dbReference type="OrthoDB" id="3540452at2759"/>
<dbReference type="Proteomes" id="UP000256328">
    <property type="component" value="Unassembled WGS sequence"/>
</dbReference>
<gene>
    <name evidence="2" type="ORF">BP5796_11245</name>
</gene>
<dbReference type="EMBL" id="PDLN01000018">
    <property type="protein sequence ID" value="RDW61353.1"/>
    <property type="molecule type" value="Genomic_DNA"/>
</dbReference>
<organism evidence="2 3">
    <name type="scientific">Coleophoma crateriformis</name>
    <dbReference type="NCBI Taxonomy" id="565419"/>
    <lineage>
        <taxon>Eukaryota</taxon>
        <taxon>Fungi</taxon>
        <taxon>Dikarya</taxon>
        <taxon>Ascomycota</taxon>
        <taxon>Pezizomycotina</taxon>
        <taxon>Leotiomycetes</taxon>
        <taxon>Helotiales</taxon>
        <taxon>Dermateaceae</taxon>
        <taxon>Coleophoma</taxon>
    </lineage>
</organism>
<evidence type="ECO:0000313" key="3">
    <source>
        <dbReference type="Proteomes" id="UP000256328"/>
    </source>
</evidence>
<name>A0A3D8QHM8_9HELO</name>
<feature type="compositionally biased region" description="Basic and acidic residues" evidence="1">
    <location>
        <begin position="74"/>
        <end position="97"/>
    </location>
</feature>
<comment type="caution">
    <text evidence="2">The sequence shown here is derived from an EMBL/GenBank/DDBJ whole genome shotgun (WGS) entry which is preliminary data.</text>
</comment>
<protein>
    <submittedName>
        <fullName evidence="2">Uncharacterized protein</fullName>
    </submittedName>
</protein>
<evidence type="ECO:0000256" key="1">
    <source>
        <dbReference type="SAM" id="MobiDB-lite"/>
    </source>
</evidence>
<proteinExistence type="predicted"/>
<reference evidence="2 3" key="1">
    <citation type="journal article" date="2018" name="IMA Fungus">
        <title>IMA Genome-F 9: Draft genome sequence of Annulohypoxylon stygium, Aspergillus mulundensis, Berkeleyomyces basicola (syn. Thielaviopsis basicola), Ceratocystis smalleyi, two Cercospora beticola strains, Coleophoma cylindrospora, Fusarium fracticaudum, Phialophora cf. hyalina, and Morchella septimelata.</title>
        <authorList>
            <person name="Wingfield B.D."/>
            <person name="Bills G.F."/>
            <person name="Dong Y."/>
            <person name="Huang W."/>
            <person name="Nel W.J."/>
            <person name="Swalarsk-Parry B.S."/>
            <person name="Vaghefi N."/>
            <person name="Wilken P.M."/>
            <person name="An Z."/>
            <person name="de Beer Z.W."/>
            <person name="De Vos L."/>
            <person name="Chen L."/>
            <person name="Duong T.A."/>
            <person name="Gao Y."/>
            <person name="Hammerbacher A."/>
            <person name="Kikkert J.R."/>
            <person name="Li Y."/>
            <person name="Li H."/>
            <person name="Li K."/>
            <person name="Li Q."/>
            <person name="Liu X."/>
            <person name="Ma X."/>
            <person name="Naidoo K."/>
            <person name="Pethybridge S.J."/>
            <person name="Sun J."/>
            <person name="Steenkamp E.T."/>
            <person name="van der Nest M.A."/>
            <person name="van Wyk S."/>
            <person name="Wingfield M.J."/>
            <person name="Xiong C."/>
            <person name="Yue Q."/>
            <person name="Zhang X."/>
        </authorList>
    </citation>
    <scope>NUCLEOTIDE SEQUENCE [LARGE SCALE GENOMIC DNA]</scope>
    <source>
        <strain evidence="2 3">BP5796</strain>
    </source>
</reference>
<accession>A0A3D8QHM8</accession>